<accession>A0ABV5FPW2</accession>
<dbReference type="RefSeq" id="WP_290263768.1">
    <property type="nucleotide sequence ID" value="NZ_JAUFQQ010000003.1"/>
</dbReference>
<dbReference type="InterPro" id="IPR049945">
    <property type="entry name" value="AAA_22"/>
</dbReference>
<dbReference type="Proteomes" id="UP001589589">
    <property type="component" value="Unassembled WGS sequence"/>
</dbReference>
<dbReference type="InterPro" id="IPR027417">
    <property type="entry name" value="P-loop_NTPase"/>
</dbReference>
<evidence type="ECO:0000259" key="1">
    <source>
        <dbReference type="Pfam" id="PF13401"/>
    </source>
</evidence>
<organism evidence="2 3">
    <name type="scientific">Flavobacterium branchiarum</name>
    <dbReference type="NCBI Taxonomy" id="1114870"/>
    <lineage>
        <taxon>Bacteria</taxon>
        <taxon>Pseudomonadati</taxon>
        <taxon>Bacteroidota</taxon>
        <taxon>Flavobacteriia</taxon>
        <taxon>Flavobacteriales</taxon>
        <taxon>Flavobacteriaceae</taxon>
        <taxon>Flavobacterium</taxon>
    </lineage>
</organism>
<dbReference type="Pfam" id="PF13401">
    <property type="entry name" value="AAA_22"/>
    <property type="match status" value="1"/>
</dbReference>
<dbReference type="Gene3D" id="3.40.50.300">
    <property type="entry name" value="P-loop containing nucleotide triphosphate hydrolases"/>
    <property type="match status" value="1"/>
</dbReference>
<feature type="domain" description="ORC1/DEAH AAA+ ATPase" evidence="1">
    <location>
        <begin position="106"/>
        <end position="223"/>
    </location>
</feature>
<comment type="caution">
    <text evidence="2">The sequence shown here is derived from an EMBL/GenBank/DDBJ whole genome shotgun (WGS) entry which is preliminary data.</text>
</comment>
<keyword evidence="3" id="KW-1185">Reference proteome</keyword>
<evidence type="ECO:0000313" key="3">
    <source>
        <dbReference type="Proteomes" id="UP001589589"/>
    </source>
</evidence>
<reference evidence="2 3" key="1">
    <citation type="submission" date="2024-09" db="EMBL/GenBank/DDBJ databases">
        <authorList>
            <person name="Sun Q."/>
            <person name="Mori K."/>
        </authorList>
    </citation>
    <scope>NUCLEOTIDE SEQUENCE [LARGE SCALE GENOMIC DNA]</scope>
    <source>
        <strain evidence="2 3">CECT 7908</strain>
    </source>
</reference>
<protein>
    <submittedName>
        <fullName evidence="2">AAA family ATPase</fullName>
    </submittedName>
</protein>
<name>A0ABV5FPW2_9FLAO</name>
<dbReference type="PANTHER" id="PTHR35894">
    <property type="entry name" value="GENERAL SECRETION PATHWAY PROTEIN A-RELATED"/>
    <property type="match status" value="1"/>
</dbReference>
<dbReference type="InterPro" id="IPR052026">
    <property type="entry name" value="ExeA_AAA_ATPase_DNA-bind"/>
</dbReference>
<dbReference type="EMBL" id="JBHMEX010000054">
    <property type="protein sequence ID" value="MFB9065599.1"/>
    <property type="molecule type" value="Genomic_DNA"/>
</dbReference>
<gene>
    <name evidence="2" type="ORF">ACFFUQ_16380</name>
</gene>
<proteinExistence type="predicted"/>
<sequence>METTTKTAIVATLKQYMDTHKLKAADVAKKSGIRKEYLNTILKESSDFMYDAGNKKGLIPSPHFHTLAEFCGYSFDKVYWETQATPQTISILANLKDAKQHGITNVFFGETGSGKTHTVGLFASKNPHDIFVVTVGSSDNLGDLIEKIVDQLKITTGKTKSAKIRDISKKMRELKAQGYTPQLIFDEAEYMKQPALCAMKELYDNLQNYCSIVLVGTDQLRENLDKLRKRNKPGIPQFYRRIKFGIRVLPNIDRSYAIFLKDLQDKNLKKFLQRNCANYGELHDCLVPAMRESDRTQEPLTEQLVRKVLNIPDNMYV</sequence>
<evidence type="ECO:0000313" key="2">
    <source>
        <dbReference type="EMBL" id="MFB9065599.1"/>
    </source>
</evidence>
<dbReference type="SUPFAM" id="SSF52540">
    <property type="entry name" value="P-loop containing nucleoside triphosphate hydrolases"/>
    <property type="match status" value="1"/>
</dbReference>
<dbReference type="PANTHER" id="PTHR35894:SF5">
    <property type="entry name" value="MU-LIKE PROPHAGE FLUMU DNA TRANSPOSITION PROTEIN B"/>
    <property type="match status" value="1"/>
</dbReference>